<dbReference type="Proteomes" id="UP000198836">
    <property type="component" value="Unassembled WGS sequence"/>
</dbReference>
<dbReference type="OrthoDB" id="763908at2"/>
<reference evidence="2" key="1">
    <citation type="submission" date="2016-10" db="EMBL/GenBank/DDBJ databases">
        <authorList>
            <person name="Varghese N."/>
            <person name="Submissions S."/>
        </authorList>
    </citation>
    <scope>NUCLEOTIDE SEQUENCE [LARGE SCALE GENOMIC DNA]</scope>
    <source>
        <strain evidence="2">DSM 18130</strain>
    </source>
</reference>
<proteinExistence type="predicted"/>
<evidence type="ECO:0000313" key="1">
    <source>
        <dbReference type="EMBL" id="SFA45595.1"/>
    </source>
</evidence>
<keyword evidence="2" id="KW-1185">Reference proteome</keyword>
<accession>A0A1I0T1E8</accession>
<dbReference type="AlphaFoldDB" id="A0A1I0T1E8"/>
<sequence length="215" mass="24783">MKPIHLILAFILLSACNNSQKKAKEQPTSRTAAKGTILIPQAKNDVEVKDWSDDFKNFRETIYSKDLKKLKTYFDFPVADDGASIWSLCNLTEAEIKERKNKFENPDLFYEQDLEQYYSRIFNADFVKTLLKINADQLYQTGYNETPEVTTNETKYQLIAEYNKTSKVLSLNLAYTNNAKDEEGNAVSEGEYNIIYSFAVIDGKYLKFKRIDIAS</sequence>
<dbReference type="EMBL" id="FOJM01000005">
    <property type="protein sequence ID" value="SFA45595.1"/>
    <property type="molecule type" value="Genomic_DNA"/>
</dbReference>
<gene>
    <name evidence="1" type="ORF">SAMN04488511_105105</name>
</gene>
<organism evidence="1 2">
    <name type="scientific">Pedobacter suwonensis</name>
    <dbReference type="NCBI Taxonomy" id="332999"/>
    <lineage>
        <taxon>Bacteria</taxon>
        <taxon>Pseudomonadati</taxon>
        <taxon>Bacteroidota</taxon>
        <taxon>Sphingobacteriia</taxon>
        <taxon>Sphingobacteriales</taxon>
        <taxon>Sphingobacteriaceae</taxon>
        <taxon>Pedobacter</taxon>
    </lineage>
</organism>
<dbReference type="STRING" id="332999.SAMN04488511_105105"/>
<protein>
    <recommendedName>
        <fullName evidence="3">Lipoprotein</fullName>
    </recommendedName>
</protein>
<dbReference type="RefSeq" id="WP_090982020.1">
    <property type="nucleotide sequence ID" value="NZ_FOJM01000005.1"/>
</dbReference>
<evidence type="ECO:0008006" key="3">
    <source>
        <dbReference type="Google" id="ProtNLM"/>
    </source>
</evidence>
<evidence type="ECO:0000313" key="2">
    <source>
        <dbReference type="Proteomes" id="UP000198836"/>
    </source>
</evidence>
<dbReference type="PROSITE" id="PS51257">
    <property type="entry name" value="PROKAR_LIPOPROTEIN"/>
    <property type="match status" value="1"/>
</dbReference>
<name>A0A1I0T1E8_9SPHI</name>